<feature type="compositionally biased region" description="Basic and acidic residues" evidence="1">
    <location>
        <begin position="183"/>
        <end position="214"/>
    </location>
</feature>
<feature type="compositionally biased region" description="Gly residues" evidence="1">
    <location>
        <begin position="53"/>
        <end position="74"/>
    </location>
</feature>
<feature type="transmembrane region" description="Helical" evidence="2">
    <location>
        <begin position="20"/>
        <end position="40"/>
    </location>
</feature>
<proteinExistence type="predicted"/>
<organism evidence="3 4">
    <name type="scientific">Nocardiopsis kunsanensis</name>
    <dbReference type="NCBI Taxonomy" id="141693"/>
    <lineage>
        <taxon>Bacteria</taxon>
        <taxon>Bacillati</taxon>
        <taxon>Actinomycetota</taxon>
        <taxon>Actinomycetes</taxon>
        <taxon>Streptosporangiales</taxon>
        <taxon>Nocardiopsidaceae</taxon>
        <taxon>Nocardiopsis</taxon>
    </lineage>
</organism>
<evidence type="ECO:0000256" key="1">
    <source>
        <dbReference type="SAM" id="MobiDB-lite"/>
    </source>
</evidence>
<feature type="compositionally biased region" description="Basic and acidic residues" evidence="1">
    <location>
        <begin position="146"/>
        <end position="160"/>
    </location>
</feature>
<feature type="region of interest" description="Disordered" evidence="1">
    <location>
        <begin position="53"/>
        <end position="105"/>
    </location>
</feature>
<feature type="region of interest" description="Disordered" evidence="1">
    <location>
        <begin position="120"/>
        <end position="317"/>
    </location>
</feature>
<sequence>MPDTGRAAHAPRVATAVHPVVAALLIPLLAFFFLTALWLLGSGPAHALDLDGGVEGSEAGGPAPGTEGSAGGTGSAETPEPDSDGAAEGRNTEAPLDTLVPSGVTGEVTVPVTDTLGSVHQRIGDPVSEPGGGLSGAGLPVAEIGEGARRTVEGLGREESVVPGSGLTSVITGEGSPASDAASEDRAESAVRDHGTGDACDTERDHRASERTAPEDPGAAPRTATGTTTVPGGATDSGTDTVSKAGAGSDTGEPRLSHPASAPAVSAQTAGPAAPAVAGFLPSAPVTGPASTAVRPWSAAPHGVPAGPVEDPTVFPD</sequence>
<keyword evidence="2" id="KW-0812">Transmembrane</keyword>
<evidence type="ECO:0000313" key="4">
    <source>
        <dbReference type="Proteomes" id="UP000654947"/>
    </source>
</evidence>
<keyword evidence="2" id="KW-1133">Transmembrane helix</keyword>
<gene>
    <name evidence="3" type="ORF">GCM10007147_27000</name>
</gene>
<feature type="compositionally biased region" description="Low complexity" evidence="1">
    <location>
        <begin position="217"/>
        <end position="234"/>
    </location>
</feature>
<dbReference type="RefSeq" id="WP_193518067.1">
    <property type="nucleotide sequence ID" value="NZ_BMXL01000013.1"/>
</dbReference>
<dbReference type="AlphaFoldDB" id="A0A918XDK1"/>
<name>A0A918XDK1_9ACTN</name>
<evidence type="ECO:0000313" key="3">
    <source>
        <dbReference type="EMBL" id="GHD27713.1"/>
    </source>
</evidence>
<protein>
    <submittedName>
        <fullName evidence="3">Uncharacterized protein</fullName>
    </submittedName>
</protein>
<keyword evidence="2" id="KW-0472">Membrane</keyword>
<evidence type="ECO:0000256" key="2">
    <source>
        <dbReference type="SAM" id="Phobius"/>
    </source>
</evidence>
<comment type="caution">
    <text evidence="3">The sequence shown here is derived from an EMBL/GenBank/DDBJ whole genome shotgun (WGS) entry which is preliminary data.</text>
</comment>
<dbReference type="EMBL" id="BMXL01000013">
    <property type="protein sequence ID" value="GHD27713.1"/>
    <property type="molecule type" value="Genomic_DNA"/>
</dbReference>
<accession>A0A918XDK1</accession>
<dbReference type="Proteomes" id="UP000654947">
    <property type="component" value="Unassembled WGS sequence"/>
</dbReference>
<feature type="compositionally biased region" description="Low complexity" evidence="1">
    <location>
        <begin position="262"/>
        <end position="279"/>
    </location>
</feature>
<keyword evidence="4" id="KW-1185">Reference proteome</keyword>
<reference evidence="3 4" key="1">
    <citation type="journal article" date="2014" name="Int. J. Syst. Evol. Microbiol.">
        <title>Complete genome sequence of Corynebacterium casei LMG S-19264T (=DSM 44701T), isolated from a smear-ripened cheese.</title>
        <authorList>
            <consortium name="US DOE Joint Genome Institute (JGI-PGF)"/>
            <person name="Walter F."/>
            <person name="Albersmeier A."/>
            <person name="Kalinowski J."/>
            <person name="Ruckert C."/>
        </authorList>
    </citation>
    <scope>NUCLEOTIDE SEQUENCE [LARGE SCALE GENOMIC DNA]</scope>
    <source>
        <strain evidence="3 4">KCTC 19473</strain>
    </source>
</reference>